<organism evidence="6 7">
    <name type="scientific">Nannocystis bainbridge</name>
    <dbReference type="NCBI Taxonomy" id="2995303"/>
    <lineage>
        <taxon>Bacteria</taxon>
        <taxon>Pseudomonadati</taxon>
        <taxon>Myxococcota</taxon>
        <taxon>Polyangia</taxon>
        <taxon>Nannocystales</taxon>
        <taxon>Nannocystaceae</taxon>
        <taxon>Nannocystis</taxon>
    </lineage>
</organism>
<dbReference type="InterPro" id="IPR016187">
    <property type="entry name" value="CTDL_fold"/>
</dbReference>
<dbReference type="PROSITE" id="PS51257">
    <property type="entry name" value="PROKAR_LIPOPROTEIN"/>
    <property type="match status" value="1"/>
</dbReference>
<feature type="compositionally biased region" description="Low complexity" evidence="4">
    <location>
        <begin position="77"/>
        <end position="92"/>
    </location>
</feature>
<dbReference type="EMBL" id="JAQNDL010000001">
    <property type="protein sequence ID" value="MDC0718268.1"/>
    <property type="molecule type" value="Genomic_DNA"/>
</dbReference>
<comment type="caution">
    <text evidence="6">The sequence shown here is derived from an EMBL/GenBank/DDBJ whole genome shotgun (WGS) entry which is preliminary data.</text>
</comment>
<dbReference type="Pfam" id="PF07588">
    <property type="entry name" value="DUF1554"/>
    <property type="match status" value="1"/>
</dbReference>
<keyword evidence="3" id="KW-1015">Disulfide bond</keyword>
<feature type="compositionally biased region" description="Low complexity" evidence="4">
    <location>
        <begin position="38"/>
        <end position="66"/>
    </location>
</feature>
<feature type="region of interest" description="Disordered" evidence="4">
    <location>
        <begin position="24"/>
        <end position="96"/>
    </location>
</feature>
<proteinExistence type="predicted"/>
<evidence type="ECO:0000256" key="3">
    <source>
        <dbReference type="ARBA" id="ARBA00023157"/>
    </source>
</evidence>
<evidence type="ECO:0000313" key="6">
    <source>
        <dbReference type="EMBL" id="MDC0718268.1"/>
    </source>
</evidence>
<dbReference type="Gene3D" id="3.10.100.10">
    <property type="entry name" value="Mannose-Binding Protein A, subunit A"/>
    <property type="match status" value="1"/>
</dbReference>
<gene>
    <name evidence="6" type="ORF">POL25_15275</name>
</gene>
<dbReference type="InterPro" id="IPR016186">
    <property type="entry name" value="C-type_lectin-like/link_sf"/>
</dbReference>
<dbReference type="NCBIfam" id="TIGR02232">
    <property type="entry name" value="myxo_disulf_rpt"/>
    <property type="match status" value="1"/>
</dbReference>
<evidence type="ECO:0000256" key="1">
    <source>
        <dbReference type="ARBA" id="ARBA00022729"/>
    </source>
</evidence>
<name>A0ABT5DXE3_9BACT</name>
<feature type="domain" description="DUF1554" evidence="5">
    <location>
        <begin position="138"/>
        <end position="258"/>
    </location>
</feature>
<dbReference type="SUPFAM" id="SSF56436">
    <property type="entry name" value="C-type lectin-like"/>
    <property type="match status" value="1"/>
</dbReference>
<protein>
    <submittedName>
        <fullName evidence="6">DUF4215 domain-containing protein</fullName>
    </submittedName>
</protein>
<keyword evidence="7" id="KW-1185">Reference proteome</keyword>
<dbReference type="Proteomes" id="UP001221686">
    <property type="component" value="Unassembled WGS sequence"/>
</dbReference>
<keyword evidence="1" id="KW-0732">Signal</keyword>
<sequence length="290" mass="29705">MSRSVFIALVALAGCTAPGLDHFLTAPPQQDATTRAESSSSGSTGGDPDSSTGTSVMTSTTSTGTTDGPGGSETDSDGSSGDGSSSSTTGSVGECGDGLVDVDEECDDANADPDDGCAACFRDRWVFATSMMFQPDLIGGLAGADSLCGQLANQAGLGDNWQSYRAWLSDSSTSAGERIFAGMGRYRRRDGVVIAENFEQFLSGTLSATFDVDEFGQTALGGAWTGTLPDGTAAVGVSHCDDWTIDDLAAIQGHYGQSGAIDGRWTFDPDAAFNPTSCAGTLRLYCFEGA</sequence>
<evidence type="ECO:0000259" key="5">
    <source>
        <dbReference type="Pfam" id="PF07588"/>
    </source>
</evidence>
<dbReference type="InterPro" id="IPR011936">
    <property type="entry name" value="Myxo_disulph_rpt"/>
</dbReference>
<evidence type="ECO:0000256" key="2">
    <source>
        <dbReference type="ARBA" id="ARBA00022737"/>
    </source>
</evidence>
<reference evidence="6 7" key="1">
    <citation type="submission" date="2022-11" db="EMBL/GenBank/DDBJ databases">
        <title>Minimal conservation of predation-associated metabolite biosynthetic gene clusters underscores biosynthetic potential of Myxococcota including descriptions for ten novel species: Archangium lansinium sp. nov., Myxococcus landrumus sp. nov., Nannocystis bai.</title>
        <authorList>
            <person name="Ahearne A."/>
            <person name="Stevens C."/>
            <person name="Dowd S."/>
        </authorList>
    </citation>
    <scope>NUCLEOTIDE SEQUENCE [LARGE SCALE GENOMIC DNA]</scope>
    <source>
        <strain evidence="6 7">BB15-2</strain>
    </source>
</reference>
<keyword evidence="2" id="KW-0677">Repeat</keyword>
<accession>A0ABT5DXE3</accession>
<evidence type="ECO:0000313" key="7">
    <source>
        <dbReference type="Proteomes" id="UP001221686"/>
    </source>
</evidence>
<dbReference type="Pfam" id="PF13948">
    <property type="entry name" value="DUF4215"/>
    <property type="match status" value="1"/>
</dbReference>
<dbReference type="RefSeq" id="WP_272086747.1">
    <property type="nucleotide sequence ID" value="NZ_JAQNDL010000001.1"/>
</dbReference>
<dbReference type="InterPro" id="IPR011448">
    <property type="entry name" value="DUF1554"/>
</dbReference>
<evidence type="ECO:0000256" key="4">
    <source>
        <dbReference type="SAM" id="MobiDB-lite"/>
    </source>
</evidence>
<feature type="compositionally biased region" description="Polar residues" evidence="4">
    <location>
        <begin position="27"/>
        <end position="37"/>
    </location>
</feature>